<dbReference type="Proteomes" id="UP001242480">
    <property type="component" value="Unassembled WGS sequence"/>
</dbReference>
<protein>
    <submittedName>
        <fullName evidence="6">Mono/diheme cytochrome c family protein</fullName>
    </submittedName>
</protein>
<evidence type="ECO:0000256" key="4">
    <source>
        <dbReference type="PROSITE-ProRule" id="PRU00433"/>
    </source>
</evidence>
<comment type="caution">
    <text evidence="6">The sequence shown here is derived from an EMBL/GenBank/DDBJ whole genome shotgun (WGS) entry which is preliminary data.</text>
</comment>
<feature type="domain" description="Cytochrome c" evidence="5">
    <location>
        <begin position="46"/>
        <end position="152"/>
    </location>
</feature>
<reference evidence="6 7" key="1">
    <citation type="submission" date="2023-07" db="EMBL/GenBank/DDBJ databases">
        <title>Genomic Encyclopedia of Type Strains, Phase IV (KMG-IV): sequencing the most valuable type-strain genomes for metagenomic binning, comparative biology and taxonomic classification.</title>
        <authorList>
            <person name="Goeker M."/>
        </authorList>
    </citation>
    <scope>NUCLEOTIDE SEQUENCE [LARGE SCALE GENOMIC DNA]</scope>
    <source>
        <strain evidence="6 7">DSM 19619</strain>
    </source>
</reference>
<evidence type="ECO:0000256" key="2">
    <source>
        <dbReference type="ARBA" id="ARBA00022723"/>
    </source>
</evidence>
<keyword evidence="7" id="KW-1185">Reference proteome</keyword>
<evidence type="ECO:0000256" key="1">
    <source>
        <dbReference type="ARBA" id="ARBA00022617"/>
    </source>
</evidence>
<dbReference type="InterPro" id="IPR009056">
    <property type="entry name" value="Cyt_c-like_dom"/>
</dbReference>
<dbReference type="EMBL" id="JAUSVX010000019">
    <property type="protein sequence ID" value="MDQ0473944.1"/>
    <property type="molecule type" value="Genomic_DNA"/>
</dbReference>
<accession>A0ABU0JI62</accession>
<keyword evidence="1 4" id="KW-0349">Heme</keyword>
<gene>
    <name evidence="6" type="ORF">QO011_006983</name>
</gene>
<proteinExistence type="predicted"/>
<dbReference type="PROSITE" id="PS51007">
    <property type="entry name" value="CYTC"/>
    <property type="match status" value="1"/>
</dbReference>
<sequence length="154" mass="15805">MTIVAAGAARARSPFESILTMMTSSPLAAAVAAVGFLLMGGACLADEACKGAFRTSVQPILNTRCVACHQDAARAGGLSLQRTSAPASLLGVSSREARMALVTPGDPLRSYLFRKTAGTHLEVGGNGARMPLGGRLTEAEIKAIEAWITGCTAD</sequence>
<dbReference type="SUPFAM" id="SSF46626">
    <property type="entry name" value="Cytochrome c"/>
    <property type="match status" value="1"/>
</dbReference>
<evidence type="ECO:0000313" key="6">
    <source>
        <dbReference type="EMBL" id="MDQ0473944.1"/>
    </source>
</evidence>
<dbReference type="RefSeq" id="WP_307282744.1">
    <property type="nucleotide sequence ID" value="NZ_JAUSVX010000019.1"/>
</dbReference>
<evidence type="ECO:0000313" key="7">
    <source>
        <dbReference type="Proteomes" id="UP001242480"/>
    </source>
</evidence>
<organism evidence="6 7">
    <name type="scientific">Labrys wisconsinensis</name>
    <dbReference type="NCBI Taxonomy" id="425677"/>
    <lineage>
        <taxon>Bacteria</taxon>
        <taxon>Pseudomonadati</taxon>
        <taxon>Pseudomonadota</taxon>
        <taxon>Alphaproteobacteria</taxon>
        <taxon>Hyphomicrobiales</taxon>
        <taxon>Xanthobacteraceae</taxon>
        <taxon>Labrys</taxon>
    </lineage>
</organism>
<keyword evidence="3 4" id="KW-0408">Iron</keyword>
<evidence type="ECO:0000256" key="3">
    <source>
        <dbReference type="ARBA" id="ARBA00023004"/>
    </source>
</evidence>
<name>A0ABU0JI62_9HYPH</name>
<keyword evidence="2 4" id="KW-0479">Metal-binding</keyword>
<dbReference type="InterPro" id="IPR036909">
    <property type="entry name" value="Cyt_c-like_dom_sf"/>
</dbReference>
<evidence type="ECO:0000259" key="5">
    <source>
        <dbReference type="PROSITE" id="PS51007"/>
    </source>
</evidence>